<evidence type="ECO:0000256" key="1">
    <source>
        <dbReference type="SAM" id="MobiDB-lite"/>
    </source>
</evidence>
<protein>
    <submittedName>
        <fullName evidence="2">Uncharacterized protein</fullName>
    </submittedName>
</protein>
<dbReference type="InterPro" id="IPR011474">
    <property type="entry name" value="DUF1580"/>
</dbReference>
<reference evidence="2 3" key="1">
    <citation type="submission" date="2019-02" db="EMBL/GenBank/DDBJ databases">
        <title>Deep-cultivation of Planctomycetes and their phenomic and genomic characterization uncovers novel biology.</title>
        <authorList>
            <person name="Wiegand S."/>
            <person name="Jogler M."/>
            <person name="Boedeker C."/>
            <person name="Pinto D."/>
            <person name="Vollmers J."/>
            <person name="Rivas-Marin E."/>
            <person name="Kohn T."/>
            <person name="Peeters S.H."/>
            <person name="Heuer A."/>
            <person name="Rast P."/>
            <person name="Oberbeckmann S."/>
            <person name="Bunk B."/>
            <person name="Jeske O."/>
            <person name="Meyerdierks A."/>
            <person name="Storesund J.E."/>
            <person name="Kallscheuer N."/>
            <person name="Luecker S."/>
            <person name="Lage O.M."/>
            <person name="Pohl T."/>
            <person name="Merkel B.J."/>
            <person name="Hornburger P."/>
            <person name="Mueller R.-W."/>
            <person name="Bruemmer F."/>
            <person name="Labrenz M."/>
            <person name="Spormann A.M."/>
            <person name="Op Den Camp H."/>
            <person name="Overmann J."/>
            <person name="Amann R."/>
            <person name="Jetten M.S.M."/>
            <person name="Mascher T."/>
            <person name="Medema M.H."/>
            <person name="Devos D.P."/>
            <person name="Kaster A.-K."/>
            <person name="Ovreas L."/>
            <person name="Rohde M."/>
            <person name="Galperin M.Y."/>
            <person name="Jogler C."/>
        </authorList>
    </citation>
    <scope>NUCLEOTIDE SEQUENCE [LARGE SCALE GENOMIC DNA]</scope>
    <source>
        <strain evidence="2 3">Pla52o</strain>
    </source>
</reference>
<name>A0A5C6CBY3_9BACT</name>
<sequence>MLAYRKANDVKQGGGTVVNSPQQVRSDESTNLLPLVDAVREATSMRPALSTVLRWSQKPNQHGVRLQTWKVGGRRLTSVEAVRAYIDATTQAADTGQLPTATNRQRNDAHQKAMAELERQGI</sequence>
<keyword evidence="3" id="KW-1185">Reference proteome</keyword>
<evidence type="ECO:0000313" key="3">
    <source>
        <dbReference type="Proteomes" id="UP000316304"/>
    </source>
</evidence>
<evidence type="ECO:0000313" key="2">
    <source>
        <dbReference type="EMBL" id="TWU21748.1"/>
    </source>
</evidence>
<accession>A0A5C6CBY3</accession>
<comment type="caution">
    <text evidence="2">The sequence shown here is derived from an EMBL/GenBank/DDBJ whole genome shotgun (WGS) entry which is preliminary data.</text>
</comment>
<dbReference type="Pfam" id="PF07618">
    <property type="entry name" value="DUF1580"/>
    <property type="match status" value="1"/>
</dbReference>
<dbReference type="Proteomes" id="UP000316304">
    <property type="component" value="Unassembled WGS sequence"/>
</dbReference>
<gene>
    <name evidence="2" type="ORF">Pla52o_39350</name>
</gene>
<dbReference type="AlphaFoldDB" id="A0A5C6CBY3"/>
<feature type="compositionally biased region" description="Polar residues" evidence="1">
    <location>
        <begin position="17"/>
        <end position="28"/>
    </location>
</feature>
<dbReference type="EMBL" id="SJPT01000006">
    <property type="protein sequence ID" value="TWU21748.1"/>
    <property type="molecule type" value="Genomic_DNA"/>
</dbReference>
<proteinExistence type="predicted"/>
<feature type="region of interest" description="Disordered" evidence="1">
    <location>
        <begin position="1"/>
        <end position="28"/>
    </location>
</feature>
<organism evidence="2 3">
    <name type="scientific">Novipirellula galeiformis</name>
    <dbReference type="NCBI Taxonomy" id="2528004"/>
    <lineage>
        <taxon>Bacteria</taxon>
        <taxon>Pseudomonadati</taxon>
        <taxon>Planctomycetota</taxon>
        <taxon>Planctomycetia</taxon>
        <taxon>Pirellulales</taxon>
        <taxon>Pirellulaceae</taxon>
        <taxon>Novipirellula</taxon>
    </lineage>
</organism>